<evidence type="ECO:0000313" key="1">
    <source>
        <dbReference type="EMBL" id="ETJ41715.1"/>
    </source>
</evidence>
<sequence>LCGDDRYVACIFLGVFNCVNEKDEDNITNGEY</sequence>
<reference evidence="1" key="1">
    <citation type="submission" date="2013-12" db="EMBL/GenBank/DDBJ databases">
        <title>A Varibaculum cambriense genome reconstructed from a premature infant gut community with otherwise low bacterial novelty that shifts toward anaerobic metabolism during the third week of life.</title>
        <authorList>
            <person name="Brown C.T."/>
            <person name="Sharon I."/>
            <person name="Thomas B.C."/>
            <person name="Castelle C.J."/>
            <person name="Morowitz M.J."/>
            <person name="Banfield J.F."/>
        </authorList>
    </citation>
    <scope>NUCLEOTIDE SEQUENCE</scope>
</reference>
<name>W1YIZ9_9ZZZZ</name>
<feature type="non-terminal residue" evidence="1">
    <location>
        <position position="1"/>
    </location>
</feature>
<proteinExistence type="predicted"/>
<organism evidence="1">
    <name type="scientific">human gut metagenome</name>
    <dbReference type="NCBI Taxonomy" id="408170"/>
    <lineage>
        <taxon>unclassified sequences</taxon>
        <taxon>metagenomes</taxon>
        <taxon>organismal metagenomes</taxon>
    </lineage>
</organism>
<dbReference type="EMBL" id="AZMM01004354">
    <property type="protein sequence ID" value="ETJ41715.1"/>
    <property type="molecule type" value="Genomic_DNA"/>
</dbReference>
<protein>
    <submittedName>
        <fullName evidence="1">Uncharacterized protein</fullName>
    </submittedName>
</protein>
<dbReference type="AlphaFoldDB" id="W1YIZ9"/>
<gene>
    <name evidence="1" type="ORF">Q604_UNBC04354G0001</name>
</gene>
<comment type="caution">
    <text evidence="1">The sequence shown here is derived from an EMBL/GenBank/DDBJ whole genome shotgun (WGS) entry which is preliminary data.</text>
</comment>
<accession>W1YIZ9</accession>